<gene>
    <name evidence="1" type="ORF">LOY88_006393</name>
</gene>
<sequence>MALQLENPQPAAQIVEVVAVERTAARKKGRAVVPHDLAVAFSPLCDDSVQGYPTDKCPKGNGVAEIKEVVDILHAEKIPSCLVAESALIYYGAGRIMHDWHICLPTEQLEQATDLFRERPECYIPFRRSALSYSERIDFAYPRFKLAGLSLFFILMPSEACHLDVTPANIEFSAMGLPYPTLPVFAQSLLDGNPGVDLEDLIDGMDLTLDWGEHHLDLGGTVDADWIWWRFSIAYDFNYEDERPPWYSSPDKRRDVWAKQTSPEAKKTRQSWKYRPNYATRFRKIGSKDPRSLYRNYC</sequence>
<protein>
    <submittedName>
        <fullName evidence="1">Uncharacterized protein</fullName>
    </submittedName>
</protein>
<name>A0ACB8UN06_9EURO</name>
<evidence type="ECO:0000313" key="1">
    <source>
        <dbReference type="EMBL" id="KAI2382021.1"/>
    </source>
</evidence>
<comment type="caution">
    <text evidence="1">The sequence shown here is derived from an EMBL/GenBank/DDBJ whole genome shotgun (WGS) entry which is preliminary data.</text>
</comment>
<reference evidence="1" key="1">
    <citation type="journal article" date="2022" name="bioRxiv">
        <title>Population genetic analysis of Ophidiomyces ophidiicola, the causative agent of snake fungal disease, indicates recent introductions to the USA.</title>
        <authorList>
            <person name="Ladner J.T."/>
            <person name="Palmer J.M."/>
            <person name="Ettinger C.L."/>
            <person name="Stajich J.E."/>
            <person name="Farrell T.M."/>
            <person name="Glorioso B.M."/>
            <person name="Lawson B."/>
            <person name="Price S.J."/>
            <person name="Stengle A.G."/>
            <person name="Grear D.A."/>
            <person name="Lorch J.M."/>
        </authorList>
    </citation>
    <scope>NUCLEOTIDE SEQUENCE</scope>
    <source>
        <strain evidence="1">NWHC 24266-5</strain>
    </source>
</reference>
<dbReference type="EMBL" id="JALBCA010000150">
    <property type="protein sequence ID" value="KAI2382021.1"/>
    <property type="molecule type" value="Genomic_DNA"/>
</dbReference>
<organism evidence="1">
    <name type="scientific">Ophidiomyces ophidiicola</name>
    <dbReference type="NCBI Taxonomy" id="1387563"/>
    <lineage>
        <taxon>Eukaryota</taxon>
        <taxon>Fungi</taxon>
        <taxon>Dikarya</taxon>
        <taxon>Ascomycota</taxon>
        <taxon>Pezizomycotina</taxon>
        <taxon>Eurotiomycetes</taxon>
        <taxon>Eurotiomycetidae</taxon>
        <taxon>Onygenales</taxon>
        <taxon>Onygenaceae</taxon>
        <taxon>Ophidiomyces</taxon>
    </lineage>
</organism>
<accession>A0ACB8UN06</accession>
<proteinExistence type="predicted"/>